<dbReference type="Proteomes" id="UP000295573">
    <property type="component" value="Unassembled WGS sequence"/>
</dbReference>
<dbReference type="GO" id="GO:0003677">
    <property type="term" value="F:DNA binding"/>
    <property type="evidence" value="ECO:0007669"/>
    <property type="project" value="UniProtKB-KW"/>
</dbReference>
<dbReference type="OrthoDB" id="4557196at2"/>
<gene>
    <name evidence="2" type="ORF">EV646_10314</name>
</gene>
<name>A0A4R2IV42_9ACTN</name>
<dbReference type="RefSeq" id="WP_132146246.1">
    <property type="nucleotide sequence ID" value="NZ_SLWR01000003.1"/>
</dbReference>
<dbReference type="InterPro" id="IPR000835">
    <property type="entry name" value="HTH_MarR-typ"/>
</dbReference>
<protein>
    <submittedName>
        <fullName evidence="2">DNA-binding MarR family transcriptional regulator</fullName>
    </submittedName>
</protein>
<comment type="caution">
    <text evidence="2">The sequence shown here is derived from an EMBL/GenBank/DDBJ whole genome shotgun (WGS) entry which is preliminary data.</text>
</comment>
<sequence>MNAGELHKLASVLRQIAAAATADPGERPQAASTVAIVEDVAAHPDSCIGDIAERTGLAQSLVSITVARLKDRGIFTAAPDPGDRRRTVVTVRPKAATAFGQRGSRSITAALAQALPDAAPEQLRAIETALAQLAEQLLPASSRRPGRA</sequence>
<dbReference type="InterPro" id="IPR036388">
    <property type="entry name" value="WH-like_DNA-bd_sf"/>
</dbReference>
<feature type="domain" description="HTH marR-type" evidence="1">
    <location>
        <begin position="41"/>
        <end position="86"/>
    </location>
</feature>
<keyword evidence="2" id="KW-0238">DNA-binding</keyword>
<dbReference type="SUPFAM" id="SSF46785">
    <property type="entry name" value="Winged helix' DNA-binding domain"/>
    <property type="match status" value="1"/>
</dbReference>
<evidence type="ECO:0000313" key="3">
    <source>
        <dbReference type="Proteomes" id="UP000295573"/>
    </source>
</evidence>
<dbReference type="Gene3D" id="1.10.10.10">
    <property type="entry name" value="Winged helix-like DNA-binding domain superfamily/Winged helix DNA-binding domain"/>
    <property type="match status" value="1"/>
</dbReference>
<dbReference type="GO" id="GO:0003700">
    <property type="term" value="F:DNA-binding transcription factor activity"/>
    <property type="evidence" value="ECO:0007669"/>
    <property type="project" value="InterPro"/>
</dbReference>
<organism evidence="2 3">
    <name type="scientific">Kribbella antiqua</name>
    <dbReference type="NCBI Taxonomy" id="2512217"/>
    <lineage>
        <taxon>Bacteria</taxon>
        <taxon>Bacillati</taxon>
        <taxon>Actinomycetota</taxon>
        <taxon>Actinomycetes</taxon>
        <taxon>Propionibacteriales</taxon>
        <taxon>Kribbellaceae</taxon>
        <taxon>Kribbella</taxon>
    </lineage>
</organism>
<dbReference type="InterPro" id="IPR036390">
    <property type="entry name" value="WH_DNA-bd_sf"/>
</dbReference>
<evidence type="ECO:0000313" key="2">
    <source>
        <dbReference type="EMBL" id="TCO49037.1"/>
    </source>
</evidence>
<evidence type="ECO:0000259" key="1">
    <source>
        <dbReference type="Pfam" id="PF12802"/>
    </source>
</evidence>
<dbReference type="AlphaFoldDB" id="A0A4R2IV42"/>
<reference evidence="2 3" key="1">
    <citation type="journal article" date="2015" name="Stand. Genomic Sci.">
        <title>Genomic Encyclopedia of Bacterial and Archaeal Type Strains, Phase III: the genomes of soil and plant-associated and newly described type strains.</title>
        <authorList>
            <person name="Whitman W.B."/>
            <person name="Woyke T."/>
            <person name="Klenk H.P."/>
            <person name="Zhou Y."/>
            <person name="Lilburn T.G."/>
            <person name="Beck B.J."/>
            <person name="De Vos P."/>
            <person name="Vandamme P."/>
            <person name="Eisen J.A."/>
            <person name="Garrity G."/>
            <person name="Hugenholtz P."/>
            <person name="Kyrpides N.C."/>
        </authorList>
    </citation>
    <scope>NUCLEOTIDE SEQUENCE [LARGE SCALE GENOMIC DNA]</scope>
    <source>
        <strain evidence="2 3">VKM Ac-2541</strain>
    </source>
</reference>
<keyword evidence="3" id="KW-1185">Reference proteome</keyword>
<proteinExistence type="predicted"/>
<accession>A0A4R2IV42</accession>
<dbReference type="Pfam" id="PF12802">
    <property type="entry name" value="MarR_2"/>
    <property type="match status" value="1"/>
</dbReference>
<dbReference type="EMBL" id="SLWR01000003">
    <property type="protein sequence ID" value="TCO49037.1"/>
    <property type="molecule type" value="Genomic_DNA"/>
</dbReference>